<reference evidence="2 3" key="1">
    <citation type="submission" date="2015-01" db="EMBL/GenBank/DDBJ databases">
        <title>The Genome Sequence of Cryptococcus gattii EJB2.</title>
        <authorList>
            <consortium name="The Broad Institute Genomics Platform"/>
            <person name="Cuomo C."/>
            <person name="Litvintseva A."/>
            <person name="Chen Y."/>
            <person name="Heitman J."/>
            <person name="Sun S."/>
            <person name="Springer D."/>
            <person name="Dromer F."/>
            <person name="Young S."/>
            <person name="Zeng Q."/>
            <person name="Gargeya S."/>
            <person name="Abouelleil A."/>
            <person name="Alvarado L."/>
            <person name="Chapman S.B."/>
            <person name="Gainer-Dewar J."/>
            <person name="Goldberg J."/>
            <person name="Griggs A."/>
            <person name="Gujja S."/>
            <person name="Hansen M."/>
            <person name="Howarth C."/>
            <person name="Imamovic A."/>
            <person name="Larimer J."/>
            <person name="Murphy C."/>
            <person name="Naylor J."/>
            <person name="Pearson M."/>
            <person name="Priest M."/>
            <person name="Roberts A."/>
            <person name="Saif S."/>
            <person name="Shea T."/>
            <person name="Sykes S."/>
            <person name="Wortman J."/>
            <person name="Nusbaum C."/>
            <person name="Birren B."/>
        </authorList>
    </citation>
    <scope>NUCLEOTIDE SEQUENCE [LARGE SCALE GENOMIC DNA]</scope>
    <source>
        <strain evidence="2 3">EJB2</strain>
    </source>
</reference>
<evidence type="ECO:0000313" key="2">
    <source>
        <dbReference type="EMBL" id="KIR77016.1"/>
    </source>
</evidence>
<dbReference type="Proteomes" id="UP000054272">
    <property type="component" value="Unassembled WGS sequence"/>
</dbReference>
<sequence>MSKMEKGKAESGKTKRKHKGKQSKRVLRIRIKEMGKKPLTTNCYNLPPDSSRAYNLHLITVANLAKPLSQLQLAVMSGLTKAKRSITAMRSASLLIALVHGAICQKQAPDSKF</sequence>
<gene>
    <name evidence="2" type="ORF">I306_05953</name>
</gene>
<feature type="compositionally biased region" description="Basic residues" evidence="1">
    <location>
        <begin position="14"/>
        <end position="25"/>
    </location>
</feature>
<protein>
    <submittedName>
        <fullName evidence="2">Uncharacterized protein</fullName>
    </submittedName>
</protein>
<name>A0ABR5BN00_9TREE</name>
<feature type="region of interest" description="Disordered" evidence="1">
    <location>
        <begin position="1"/>
        <end position="25"/>
    </location>
</feature>
<organism evidence="2 3">
    <name type="scientific">Cryptococcus gattii EJB2</name>
    <dbReference type="NCBI Taxonomy" id="1296103"/>
    <lineage>
        <taxon>Eukaryota</taxon>
        <taxon>Fungi</taxon>
        <taxon>Dikarya</taxon>
        <taxon>Basidiomycota</taxon>
        <taxon>Agaricomycotina</taxon>
        <taxon>Tremellomycetes</taxon>
        <taxon>Tremellales</taxon>
        <taxon>Cryptococcaceae</taxon>
        <taxon>Cryptococcus</taxon>
        <taxon>Cryptococcus gattii species complex</taxon>
    </lineage>
</organism>
<dbReference type="EMBL" id="KN848765">
    <property type="protein sequence ID" value="KIR77016.1"/>
    <property type="molecule type" value="Genomic_DNA"/>
</dbReference>
<evidence type="ECO:0000256" key="1">
    <source>
        <dbReference type="SAM" id="MobiDB-lite"/>
    </source>
</evidence>
<proteinExistence type="predicted"/>
<feature type="compositionally biased region" description="Basic and acidic residues" evidence="1">
    <location>
        <begin position="1"/>
        <end position="13"/>
    </location>
</feature>
<accession>A0ABR5BN00</accession>
<keyword evidence="3" id="KW-1185">Reference proteome</keyword>
<evidence type="ECO:0000313" key="3">
    <source>
        <dbReference type="Proteomes" id="UP000054272"/>
    </source>
</evidence>